<dbReference type="InterPro" id="IPR011993">
    <property type="entry name" value="PH-like_dom_sf"/>
</dbReference>
<comment type="caution">
    <text evidence="3">The sequence shown here is derived from an EMBL/GenBank/DDBJ whole genome shotgun (WGS) entry which is preliminary data.</text>
</comment>
<accession>A0A836KJR4</accession>
<feature type="region of interest" description="Disordered" evidence="1">
    <location>
        <begin position="36"/>
        <end position="150"/>
    </location>
</feature>
<organism evidence="3 4">
    <name type="scientific">Leishmania martiniquensis</name>
    <dbReference type="NCBI Taxonomy" id="1580590"/>
    <lineage>
        <taxon>Eukaryota</taxon>
        <taxon>Discoba</taxon>
        <taxon>Euglenozoa</taxon>
        <taxon>Kinetoplastea</taxon>
        <taxon>Metakinetoplastina</taxon>
        <taxon>Trypanosomatida</taxon>
        <taxon>Trypanosomatidae</taxon>
        <taxon>Leishmaniinae</taxon>
        <taxon>Leishmania</taxon>
    </lineage>
</organism>
<gene>
    <name evidence="3" type="ORF">LSCM1_03582</name>
</gene>
<feature type="compositionally biased region" description="Pro residues" evidence="1">
    <location>
        <begin position="380"/>
        <end position="391"/>
    </location>
</feature>
<keyword evidence="4" id="KW-1185">Reference proteome</keyword>
<dbReference type="GeneID" id="92513629"/>
<feature type="compositionally biased region" description="Polar residues" evidence="1">
    <location>
        <begin position="241"/>
        <end position="271"/>
    </location>
</feature>
<reference evidence="4" key="2">
    <citation type="journal article" date="2021" name="Sci. Data">
        <title>Chromosome-scale genome sequencing, assembly and annotation of six genomes from subfamily Leishmaniinae.</title>
        <authorList>
            <person name="Almutairi H."/>
            <person name="Urbaniak M.D."/>
            <person name="Bates M.D."/>
            <person name="Jariyapan N."/>
            <person name="Kwakye-Nuako G."/>
            <person name="Thomaz Soccol V."/>
            <person name="Al-Salem W.S."/>
            <person name="Dillon R.J."/>
            <person name="Bates P.A."/>
            <person name="Gatherer D."/>
        </authorList>
    </citation>
    <scope>NUCLEOTIDE SEQUENCE [LARGE SCALE GENOMIC DNA]</scope>
</reference>
<reference evidence="4" key="1">
    <citation type="journal article" date="2021" name="Microbiol. Resour. Announc.">
        <title>LGAAP: Leishmaniinae Genome Assembly and Annotation Pipeline.</title>
        <authorList>
            <person name="Almutairi H."/>
            <person name="Urbaniak M.D."/>
            <person name="Bates M.D."/>
            <person name="Jariyapan N."/>
            <person name="Kwakye-Nuako G."/>
            <person name="Thomaz-Soccol V."/>
            <person name="Al-Salem W.S."/>
            <person name="Dillon R.J."/>
            <person name="Bates P.A."/>
            <person name="Gatherer D."/>
        </authorList>
    </citation>
    <scope>NUCLEOTIDE SEQUENCE [LARGE SCALE GENOMIC DNA]</scope>
</reference>
<name>A0A836KJR4_9TRYP</name>
<dbReference type="InterPro" id="IPR024774">
    <property type="entry name" value="PH_dom-Mcp5-type"/>
</dbReference>
<dbReference type="Gene3D" id="2.30.29.30">
    <property type="entry name" value="Pleckstrin-homology domain (PH domain)/Phosphotyrosine-binding domain (PTB)"/>
    <property type="match status" value="1"/>
</dbReference>
<dbReference type="KEGG" id="lmat:92513629"/>
<sequence length="570" mass="63257">MDSLHEAHLTRILEARRRRGVLGAFCELVATPPLRKYADGAMSPPSPAPPRQRRGSSTGTQTTGCSKMAAAAQTMPTPAAPTSASPLLQSSPGASPTPSDWRQSVPRSRAAGAAAPPLMSPNPKATLGGGVRFQSPGRVPSLAYSTPNSISRRRADLRRSLASASSPGWFSGAGGRACSIEPLSPPLYIPRPHSALREPLWPERLSSRERWGRWTSCSHWHPLVMSPTCMNTRRDRSCISTCPSPMTWSQRGTSHLSRWNDGPATTPNMESPGQKRGASHGNRHRSSRHQSRHHRRHSSQSCDDGRDGREGSGVKSPLHWHGRPGVRKSTSRDDSSQPRGGSWRRAGAERDEDGAVGRKQLSGRRRRYDARQLRDICAPPVVPMGPFPGAAPPSSSREGSSRWSHSSSAALLPHRSPRPSRPPVQLEREPALGLPDAHSTMDLLTSVETLRAGDWFYKWTVKGDSVHPRWVWIDVKRYLLVWSNYETHNPRFCGNVRLDRICQVTLRDLSTLDERGLPKTYYVLLIETRKRVLQLATELKEKCDMWFEALNNVVNFIRRNDMIKGARIPD</sequence>
<feature type="compositionally biased region" description="Polar residues" evidence="1">
    <location>
        <begin position="93"/>
        <end position="106"/>
    </location>
</feature>
<feature type="region of interest" description="Disordered" evidence="1">
    <location>
        <begin position="241"/>
        <end position="427"/>
    </location>
</feature>
<feature type="compositionally biased region" description="Basic and acidic residues" evidence="1">
    <location>
        <begin position="303"/>
        <end position="312"/>
    </location>
</feature>
<evidence type="ECO:0000313" key="4">
    <source>
        <dbReference type="Proteomes" id="UP000673552"/>
    </source>
</evidence>
<dbReference type="GO" id="GO:0005938">
    <property type="term" value="C:cell cortex"/>
    <property type="evidence" value="ECO:0007669"/>
    <property type="project" value="InterPro"/>
</dbReference>
<protein>
    <recommendedName>
        <fullName evidence="2">Pleckstrin homology domain-containing protein</fullName>
    </recommendedName>
</protein>
<evidence type="ECO:0000256" key="1">
    <source>
        <dbReference type="SAM" id="MobiDB-lite"/>
    </source>
</evidence>
<dbReference type="RefSeq" id="XP_067177727.1">
    <property type="nucleotide sequence ID" value="XM_067321117.1"/>
</dbReference>
<feature type="compositionally biased region" description="Basic residues" evidence="1">
    <location>
        <begin position="277"/>
        <end position="298"/>
    </location>
</feature>
<dbReference type="SUPFAM" id="SSF50729">
    <property type="entry name" value="PH domain-like"/>
    <property type="match status" value="1"/>
</dbReference>
<feature type="domain" description="Pleckstrin homology" evidence="2">
    <location>
        <begin position="446"/>
        <end position="554"/>
    </location>
</feature>
<dbReference type="Pfam" id="PF12814">
    <property type="entry name" value="Mcp5_PH"/>
    <property type="match status" value="1"/>
</dbReference>
<feature type="compositionally biased region" description="Low complexity" evidence="1">
    <location>
        <begin position="392"/>
        <end position="414"/>
    </location>
</feature>
<dbReference type="GO" id="GO:0005543">
    <property type="term" value="F:phospholipid binding"/>
    <property type="evidence" value="ECO:0007669"/>
    <property type="project" value="InterPro"/>
</dbReference>
<dbReference type="Proteomes" id="UP000673552">
    <property type="component" value="Unassembled WGS sequence"/>
</dbReference>
<dbReference type="AlphaFoldDB" id="A0A836KJR4"/>
<evidence type="ECO:0000313" key="3">
    <source>
        <dbReference type="EMBL" id="KAG5475462.1"/>
    </source>
</evidence>
<dbReference type="EMBL" id="JAFEUZ010000027">
    <property type="protein sequence ID" value="KAG5475462.1"/>
    <property type="molecule type" value="Genomic_DNA"/>
</dbReference>
<dbReference type="GO" id="GO:0032065">
    <property type="term" value="P:maintenance of protein location in cell cortex"/>
    <property type="evidence" value="ECO:0007669"/>
    <property type="project" value="InterPro"/>
</dbReference>
<feature type="compositionally biased region" description="Low complexity" evidence="1">
    <location>
        <begin position="55"/>
        <end position="92"/>
    </location>
</feature>
<proteinExistence type="predicted"/>
<evidence type="ECO:0000259" key="2">
    <source>
        <dbReference type="Pfam" id="PF12814"/>
    </source>
</evidence>
<dbReference type="OrthoDB" id="258005at2759"/>
<feature type="compositionally biased region" description="Basic and acidic residues" evidence="1">
    <location>
        <begin position="346"/>
        <end position="356"/>
    </location>
</feature>